<dbReference type="EMBL" id="JAJSOF020000025">
    <property type="protein sequence ID" value="KAJ4434778.1"/>
    <property type="molecule type" value="Genomic_DNA"/>
</dbReference>
<sequence>MAGLCEGGNEPPGSLKSQMVKGRNAMLDYKTIKRLHTNLIRTGSVTQQKGTGRPKTVITEEAKAVATEAFQRSAKKSIQQSLEKVLKIRISYISSLFLRVELSVRRRMLQFFDVFVMQFDEEDPTCGKDRIGFFIMTMPQHIGRSR</sequence>
<proteinExistence type="predicted"/>
<keyword evidence="2" id="KW-1185">Reference proteome</keyword>
<evidence type="ECO:0000313" key="2">
    <source>
        <dbReference type="Proteomes" id="UP001148838"/>
    </source>
</evidence>
<accession>A0ABQ8SLA4</accession>
<dbReference type="Proteomes" id="UP001148838">
    <property type="component" value="Unassembled WGS sequence"/>
</dbReference>
<name>A0ABQ8SLA4_PERAM</name>
<comment type="caution">
    <text evidence="1">The sequence shown here is derived from an EMBL/GenBank/DDBJ whole genome shotgun (WGS) entry which is preliminary data.</text>
</comment>
<organism evidence="1 2">
    <name type="scientific">Periplaneta americana</name>
    <name type="common">American cockroach</name>
    <name type="synonym">Blatta americana</name>
    <dbReference type="NCBI Taxonomy" id="6978"/>
    <lineage>
        <taxon>Eukaryota</taxon>
        <taxon>Metazoa</taxon>
        <taxon>Ecdysozoa</taxon>
        <taxon>Arthropoda</taxon>
        <taxon>Hexapoda</taxon>
        <taxon>Insecta</taxon>
        <taxon>Pterygota</taxon>
        <taxon>Neoptera</taxon>
        <taxon>Polyneoptera</taxon>
        <taxon>Dictyoptera</taxon>
        <taxon>Blattodea</taxon>
        <taxon>Blattoidea</taxon>
        <taxon>Blattidae</taxon>
        <taxon>Blattinae</taxon>
        <taxon>Periplaneta</taxon>
    </lineage>
</organism>
<gene>
    <name evidence="1" type="ORF">ANN_23349</name>
</gene>
<evidence type="ECO:0000313" key="1">
    <source>
        <dbReference type="EMBL" id="KAJ4434778.1"/>
    </source>
</evidence>
<protein>
    <submittedName>
        <fullName evidence="1">Uncharacterized protein</fullName>
    </submittedName>
</protein>
<reference evidence="1 2" key="1">
    <citation type="journal article" date="2022" name="Allergy">
        <title>Genome assembly and annotation of Periplaneta americana reveal a comprehensive cockroach allergen profile.</title>
        <authorList>
            <person name="Wang L."/>
            <person name="Xiong Q."/>
            <person name="Saelim N."/>
            <person name="Wang L."/>
            <person name="Nong W."/>
            <person name="Wan A.T."/>
            <person name="Shi M."/>
            <person name="Liu X."/>
            <person name="Cao Q."/>
            <person name="Hui J.H.L."/>
            <person name="Sookrung N."/>
            <person name="Leung T.F."/>
            <person name="Tungtrongchitr A."/>
            <person name="Tsui S.K.W."/>
        </authorList>
    </citation>
    <scope>NUCLEOTIDE SEQUENCE [LARGE SCALE GENOMIC DNA]</scope>
    <source>
        <strain evidence="1">PWHHKU_190912</strain>
    </source>
</reference>